<feature type="domain" description="RING-type" evidence="10">
    <location>
        <begin position="121"/>
        <end position="165"/>
    </location>
</feature>
<dbReference type="InterPro" id="IPR018957">
    <property type="entry name" value="Znf_C3HC4_RING-type"/>
</dbReference>
<evidence type="ECO:0000256" key="9">
    <source>
        <dbReference type="PROSITE-ProRule" id="PRU00175"/>
    </source>
</evidence>
<evidence type="ECO:0000259" key="10">
    <source>
        <dbReference type="PROSITE" id="PS50089"/>
    </source>
</evidence>
<dbReference type="InterPro" id="IPR017907">
    <property type="entry name" value="Znf_RING_CS"/>
</dbReference>
<reference evidence="12 13" key="1">
    <citation type="submission" date="2019-04" db="EMBL/GenBank/DDBJ databases">
        <authorList>
            <consortium name="DOE Joint Genome Institute"/>
            <person name="Mondo S."/>
            <person name="Kjaerbolling I."/>
            <person name="Vesth T."/>
            <person name="Frisvad J.C."/>
            <person name="Nybo J.L."/>
            <person name="Theobald S."/>
            <person name="Kildgaard S."/>
            <person name="Isbrandt T."/>
            <person name="Kuo A."/>
            <person name="Sato A."/>
            <person name="Lyhne E.K."/>
            <person name="Kogle M.E."/>
            <person name="Wiebenga A."/>
            <person name="Kun R.S."/>
            <person name="Lubbers R.J."/>
            <person name="Makela M.R."/>
            <person name="Barry K."/>
            <person name="Chovatia M."/>
            <person name="Clum A."/>
            <person name="Daum C."/>
            <person name="Haridas S."/>
            <person name="He G."/>
            <person name="LaButti K."/>
            <person name="Lipzen A."/>
            <person name="Riley R."/>
            <person name="Salamov A."/>
            <person name="Simmons B.A."/>
            <person name="Magnuson J.K."/>
            <person name="Henrissat B."/>
            <person name="Mortensen U.H."/>
            <person name="Larsen T.O."/>
            <person name="Devries R.P."/>
            <person name="Grigoriev I.V."/>
            <person name="Machida M."/>
            <person name="Baker S.E."/>
            <person name="Andersen M.R."/>
            <person name="Cantor M.N."/>
            <person name="Hua S.X."/>
        </authorList>
    </citation>
    <scope>NUCLEOTIDE SEQUENCE [LARGE SCALE GENOMIC DNA]</scope>
    <source>
        <strain evidence="12 13">CBS 117616</strain>
    </source>
</reference>
<dbReference type="EC" id="2.3.2.31" evidence="2"/>
<dbReference type="SUPFAM" id="SSF57850">
    <property type="entry name" value="RING/U-box"/>
    <property type="match status" value="2"/>
</dbReference>
<dbReference type="PROSITE" id="PS50089">
    <property type="entry name" value="ZF_RING_2"/>
    <property type="match status" value="1"/>
</dbReference>
<comment type="catalytic activity">
    <reaction evidence="1">
        <text>[E2 ubiquitin-conjugating enzyme]-S-ubiquitinyl-L-cysteine + [acceptor protein]-L-lysine = [E2 ubiquitin-conjugating enzyme]-L-cysteine + [acceptor protein]-N(6)-ubiquitinyl-L-lysine.</text>
        <dbReference type="EC" id="2.3.2.31"/>
    </reaction>
</comment>
<organism evidence="12 13">
    <name type="scientific">Aspergillus pseudocaelatus</name>
    <dbReference type="NCBI Taxonomy" id="1825620"/>
    <lineage>
        <taxon>Eukaryota</taxon>
        <taxon>Fungi</taxon>
        <taxon>Dikarya</taxon>
        <taxon>Ascomycota</taxon>
        <taxon>Pezizomycotina</taxon>
        <taxon>Eurotiomycetes</taxon>
        <taxon>Eurotiomycetidae</taxon>
        <taxon>Eurotiales</taxon>
        <taxon>Aspergillaceae</taxon>
        <taxon>Aspergillus</taxon>
        <taxon>Aspergillus subgen. Circumdati</taxon>
    </lineage>
</organism>
<evidence type="ECO:0000313" key="13">
    <source>
        <dbReference type="Proteomes" id="UP000325395"/>
    </source>
</evidence>
<gene>
    <name evidence="12" type="ORF">BDV36DRAFT_9762</name>
</gene>
<evidence type="ECO:0000256" key="2">
    <source>
        <dbReference type="ARBA" id="ARBA00012251"/>
    </source>
</evidence>
<dbReference type="PROSITE" id="PS51873">
    <property type="entry name" value="TRIAD"/>
    <property type="match status" value="1"/>
</dbReference>
<dbReference type="CDD" id="cd20335">
    <property type="entry name" value="BRcat_RBR"/>
    <property type="match status" value="1"/>
</dbReference>
<keyword evidence="6 9" id="KW-0863">Zinc-finger</keyword>
<dbReference type="Pfam" id="PF00097">
    <property type="entry name" value="zf-C3HC4"/>
    <property type="match status" value="1"/>
</dbReference>
<dbReference type="Gene3D" id="1.20.120.1750">
    <property type="match status" value="1"/>
</dbReference>
<dbReference type="Pfam" id="PF01485">
    <property type="entry name" value="IBR"/>
    <property type="match status" value="1"/>
</dbReference>
<keyword evidence="5" id="KW-0677">Repeat</keyword>
<evidence type="ECO:0000256" key="8">
    <source>
        <dbReference type="ARBA" id="ARBA00022833"/>
    </source>
</evidence>
<dbReference type="CDD" id="cd22584">
    <property type="entry name" value="Rcat_RBR_unk"/>
    <property type="match status" value="1"/>
</dbReference>
<keyword evidence="3" id="KW-0808">Transferase</keyword>
<evidence type="ECO:0000259" key="11">
    <source>
        <dbReference type="PROSITE" id="PS51873"/>
    </source>
</evidence>
<name>A0ABQ6WDU8_9EURO</name>
<feature type="domain" description="RING-type" evidence="11">
    <location>
        <begin position="117"/>
        <end position="319"/>
    </location>
</feature>
<sequence length="383" mass="42961">MLLCNLSPATSRAIKKNRRERHPSPQDNGVASLLRSSLNAESPSADSKPVYLHQASDYSSMECHPQIERSKAGSRRSRIIARIERCRLIQRFFRRTPHKEEVLIDAYRPDWQCKLMTPRSCVSCLESMPADELVSLPCQHKYCSTCIRQMVATNMADEQLFPPRCCSRRIPSETILPLLPPKERESFVSKTTEYATPVADRWYCPAPTCGKWIPPTAVKAEKSQTQTCLYCSTRICSKCRGVSHRSGDCSSDAGLSAVLEVARLQRWQRCFNCGAVVELIFGCDHITCRCSAQFCYKCGKQWSSCVCVTPAERPVDFFAFVIDGNALNRDEEAGLTAVLATMLCHEREAEDPLTDKGNKGTQSCRAEGCWVRGRNISKVDLGL</sequence>
<evidence type="ECO:0000256" key="3">
    <source>
        <dbReference type="ARBA" id="ARBA00022679"/>
    </source>
</evidence>
<dbReference type="PANTHER" id="PTHR11685">
    <property type="entry name" value="RBR FAMILY RING FINGER AND IBR DOMAIN-CONTAINING"/>
    <property type="match status" value="1"/>
</dbReference>
<keyword evidence="7" id="KW-0833">Ubl conjugation pathway</keyword>
<protein>
    <recommendedName>
        <fullName evidence="2">RBR-type E3 ubiquitin transferase</fullName>
        <ecNumber evidence="2">2.3.2.31</ecNumber>
    </recommendedName>
</protein>
<dbReference type="InterPro" id="IPR001841">
    <property type="entry name" value="Znf_RING"/>
</dbReference>
<keyword evidence="4" id="KW-0479">Metal-binding</keyword>
<keyword evidence="8" id="KW-0862">Zinc</keyword>
<evidence type="ECO:0000256" key="5">
    <source>
        <dbReference type="ARBA" id="ARBA00022737"/>
    </source>
</evidence>
<evidence type="ECO:0000256" key="1">
    <source>
        <dbReference type="ARBA" id="ARBA00001798"/>
    </source>
</evidence>
<evidence type="ECO:0000256" key="6">
    <source>
        <dbReference type="ARBA" id="ARBA00022771"/>
    </source>
</evidence>
<proteinExistence type="predicted"/>
<dbReference type="InterPro" id="IPR013083">
    <property type="entry name" value="Znf_RING/FYVE/PHD"/>
</dbReference>
<dbReference type="EMBL" id="ML735788">
    <property type="protein sequence ID" value="KAE8414306.1"/>
    <property type="molecule type" value="Genomic_DNA"/>
</dbReference>
<dbReference type="InterPro" id="IPR002867">
    <property type="entry name" value="IBR_dom"/>
</dbReference>
<evidence type="ECO:0000256" key="7">
    <source>
        <dbReference type="ARBA" id="ARBA00022786"/>
    </source>
</evidence>
<evidence type="ECO:0000313" key="12">
    <source>
        <dbReference type="EMBL" id="KAE8414306.1"/>
    </source>
</evidence>
<dbReference type="InterPro" id="IPR044066">
    <property type="entry name" value="TRIAD_supradom"/>
</dbReference>
<accession>A0ABQ6WDU8</accession>
<dbReference type="InterPro" id="IPR031127">
    <property type="entry name" value="E3_UB_ligase_RBR"/>
</dbReference>
<dbReference type="PROSITE" id="PS00518">
    <property type="entry name" value="ZF_RING_1"/>
    <property type="match status" value="1"/>
</dbReference>
<keyword evidence="13" id="KW-1185">Reference proteome</keyword>
<dbReference type="Proteomes" id="UP000325395">
    <property type="component" value="Unassembled WGS sequence"/>
</dbReference>
<evidence type="ECO:0000256" key="4">
    <source>
        <dbReference type="ARBA" id="ARBA00022723"/>
    </source>
</evidence>
<dbReference type="Gene3D" id="3.30.40.10">
    <property type="entry name" value="Zinc/RING finger domain, C3HC4 (zinc finger)"/>
    <property type="match status" value="1"/>
</dbReference>